<dbReference type="Proteomes" id="UP000002605">
    <property type="component" value="Chromosome 6"/>
</dbReference>
<evidence type="ECO:0000313" key="2">
    <source>
        <dbReference type="EMBL" id="CAX41259.1"/>
    </source>
</evidence>
<proteinExistence type="predicted"/>
<evidence type="ECO:0000313" key="1">
    <source>
        <dbReference type="CGD" id="CAL0000161434"/>
    </source>
</evidence>
<evidence type="ECO:0000313" key="3">
    <source>
        <dbReference type="Proteomes" id="UP000002605"/>
    </source>
</evidence>
<dbReference type="OrthoDB" id="4020759at2759"/>
<dbReference type="HOGENOM" id="CLU_857893_0_0_1"/>
<dbReference type="EMBL" id="FM992693">
    <property type="protein sequence ID" value="CAX41259.1"/>
    <property type="molecule type" value="Genomic_DNA"/>
</dbReference>
<name>B9WJ39_CANDC</name>
<sequence length="305" mass="35634">MRFLLVPARCRISIIPKLAFPRISFYKNYSFTPETTLNRRGDIETPNPRLKILDNFDPENKPNETSAVYTRFGWFYIPTEFYLDGKIGVEIQNSLDDNGVTSQTPKSEIQRLILEWCRDQPYETKKKYTRKRASKKEAPEVILDRLFNDAKNGSVGEHKHEPTVEGLPYEIEKAMLKVTSRSVFAKFDESTGKYEIKGAITQGAAYQYYLSKEWNHFRDSYITIKKTREALGKAWKNKTPEEREAMRLEFLEMLKNGKDLVAGKIVPLELRLTKTVFNDGYRLRVRSDYTKYLSRLKNIPISRES</sequence>
<dbReference type="CGD" id="CAL0000161434">
    <property type="gene designation" value="Cd36_63860"/>
</dbReference>
<protein>
    <submittedName>
        <fullName evidence="2">Uncharacterized protein</fullName>
    </submittedName>
</protein>
<organism evidence="2 3">
    <name type="scientific">Candida dubliniensis (strain CD36 / ATCC MYA-646 / CBS 7987 / NCPF 3949 / NRRL Y-17841)</name>
    <name type="common">Yeast</name>
    <dbReference type="NCBI Taxonomy" id="573826"/>
    <lineage>
        <taxon>Eukaryota</taxon>
        <taxon>Fungi</taxon>
        <taxon>Dikarya</taxon>
        <taxon>Ascomycota</taxon>
        <taxon>Saccharomycotina</taxon>
        <taxon>Pichiomycetes</taxon>
        <taxon>Debaryomycetaceae</taxon>
        <taxon>Candida/Lodderomyces clade</taxon>
        <taxon>Candida</taxon>
    </lineage>
</organism>
<keyword evidence="3" id="KW-1185">Reference proteome</keyword>
<dbReference type="eggNOG" id="ENOG502RQ1G">
    <property type="taxonomic scope" value="Eukaryota"/>
</dbReference>
<gene>
    <name evidence="1" type="ordered locus">Cd36_63860</name>
    <name evidence="2" type="ORF">CD36_63860</name>
</gene>
<dbReference type="GeneID" id="8048882"/>
<dbReference type="KEGG" id="cdu:CD36_63860"/>
<accession>B9WJ39</accession>
<dbReference type="AlphaFoldDB" id="B9WJ39"/>
<dbReference type="RefSeq" id="XP_002421101.1">
    <property type="nucleotide sequence ID" value="XM_002421056.1"/>
</dbReference>
<dbReference type="VEuPathDB" id="FungiDB:CD36_63860"/>
<reference evidence="2 3" key="1">
    <citation type="journal article" date="2009" name="Genome Res.">
        <title>Comparative genomics of the fungal pathogens Candida dubliniensis and Candida albicans.</title>
        <authorList>
            <person name="Jackson A.P."/>
            <person name="Gamble J.A."/>
            <person name="Yeomans T."/>
            <person name="Moran G.P."/>
            <person name="Saunders D."/>
            <person name="Harris D."/>
            <person name="Aslett M."/>
            <person name="Barrell J.F."/>
            <person name="Butler G."/>
            <person name="Citiulo F."/>
            <person name="Coleman D.C."/>
            <person name="de Groot P.W.J."/>
            <person name="Goodwin T.J."/>
            <person name="Quail M.A."/>
            <person name="McQuillan J."/>
            <person name="Munro C.A."/>
            <person name="Pain A."/>
            <person name="Poulter R.T."/>
            <person name="Rajandream M.A."/>
            <person name="Renauld H."/>
            <person name="Spiering M.J."/>
            <person name="Tivey A."/>
            <person name="Gow N.A.R."/>
            <person name="Barrell B."/>
            <person name="Sullivan D.J."/>
            <person name="Berriman M."/>
        </authorList>
    </citation>
    <scope>NUCLEOTIDE SEQUENCE [LARGE SCALE GENOMIC DNA]</scope>
    <source>
        <strain evidence="3">CD36 / ATCC MYA-646 / CBS 7987 / NCPF 3949 / NRRL Y-17841</strain>
    </source>
</reference>